<gene>
    <name evidence="2" type="ORF">SAMN02745751_02174</name>
</gene>
<keyword evidence="1" id="KW-1133">Transmembrane helix</keyword>
<dbReference type="Proteomes" id="UP000184052">
    <property type="component" value="Unassembled WGS sequence"/>
</dbReference>
<evidence type="ECO:0000256" key="1">
    <source>
        <dbReference type="SAM" id="Phobius"/>
    </source>
</evidence>
<keyword evidence="1" id="KW-0812">Transmembrane</keyword>
<feature type="transmembrane region" description="Helical" evidence="1">
    <location>
        <begin position="76"/>
        <end position="96"/>
    </location>
</feature>
<organism evidence="2 3">
    <name type="scientific">Dethiosulfatibacter aminovorans DSM 17477</name>
    <dbReference type="NCBI Taxonomy" id="1121476"/>
    <lineage>
        <taxon>Bacteria</taxon>
        <taxon>Bacillati</taxon>
        <taxon>Bacillota</taxon>
        <taxon>Tissierellia</taxon>
        <taxon>Dethiosulfatibacter</taxon>
    </lineage>
</organism>
<keyword evidence="1" id="KW-0472">Membrane</keyword>
<feature type="transmembrane region" description="Helical" evidence="1">
    <location>
        <begin position="227"/>
        <end position="250"/>
    </location>
</feature>
<dbReference type="RefSeq" id="WP_175548552.1">
    <property type="nucleotide sequence ID" value="NZ_FQZL01000015.1"/>
</dbReference>
<keyword evidence="3" id="KW-1185">Reference proteome</keyword>
<evidence type="ECO:0000313" key="3">
    <source>
        <dbReference type="Proteomes" id="UP000184052"/>
    </source>
</evidence>
<dbReference type="STRING" id="1121476.SAMN02745751_02174"/>
<dbReference type="EMBL" id="FQZL01000015">
    <property type="protein sequence ID" value="SHJ28242.1"/>
    <property type="molecule type" value="Genomic_DNA"/>
</dbReference>
<accession>A0A1M6I179</accession>
<protein>
    <recommendedName>
        <fullName evidence="4">ABC-2 family transporter protein</fullName>
    </recommendedName>
</protein>
<evidence type="ECO:0000313" key="2">
    <source>
        <dbReference type="EMBL" id="SHJ28242.1"/>
    </source>
</evidence>
<feature type="transmembrane region" description="Helical" evidence="1">
    <location>
        <begin position="162"/>
        <end position="180"/>
    </location>
</feature>
<proteinExistence type="predicted"/>
<feature type="transmembrane region" description="Helical" evidence="1">
    <location>
        <begin position="116"/>
        <end position="141"/>
    </location>
</feature>
<dbReference type="AlphaFoldDB" id="A0A1M6I179"/>
<sequence length="260" mass="28895">MMKLLLLKELKDGMKNYRFIIMLAAFIFFAILNPVMTKFIMPQILREQMGDLSEEFISSMIDTSQRGIIRAYISDVYEVCILIFILVMSGIVSSEFRSRTLAVSRLSGKSSAQVVAAKFAVFSIFIFTAAVLANFINYFYASTLFGKGIDATAMLKSGTLQGLYFIFILSLVIFTGSFFTKPMMTSLASLPPAYGIPIVGKLLDIEEYLPSGLASESALLSISSPDWLFTNILITVSFIALFLVISTARLDDVEFTGRRK</sequence>
<feature type="transmembrane region" description="Helical" evidence="1">
    <location>
        <begin position="20"/>
        <end position="41"/>
    </location>
</feature>
<reference evidence="2 3" key="1">
    <citation type="submission" date="2016-11" db="EMBL/GenBank/DDBJ databases">
        <authorList>
            <person name="Jaros S."/>
            <person name="Januszkiewicz K."/>
            <person name="Wedrychowicz H."/>
        </authorList>
    </citation>
    <scope>NUCLEOTIDE SEQUENCE [LARGE SCALE GENOMIC DNA]</scope>
    <source>
        <strain evidence="2 3">DSM 17477</strain>
    </source>
</reference>
<name>A0A1M6I179_9FIRM</name>
<evidence type="ECO:0008006" key="4">
    <source>
        <dbReference type="Google" id="ProtNLM"/>
    </source>
</evidence>